<dbReference type="STRING" id="623280.SAMN05660226_02226"/>
<reference evidence="2 3" key="1">
    <citation type="submission" date="2017-02" db="EMBL/GenBank/DDBJ databases">
        <authorList>
            <person name="Peterson S.W."/>
        </authorList>
    </citation>
    <scope>NUCLEOTIDE SEQUENCE [LARGE SCALE GENOMIC DNA]</scope>
    <source>
        <strain evidence="2 3">DSM 22899</strain>
    </source>
</reference>
<evidence type="ECO:0000313" key="3">
    <source>
        <dbReference type="Proteomes" id="UP000190541"/>
    </source>
</evidence>
<feature type="signal peptide" evidence="1">
    <location>
        <begin position="1"/>
        <end position="24"/>
    </location>
</feature>
<dbReference type="Proteomes" id="UP000190541">
    <property type="component" value="Unassembled WGS sequence"/>
</dbReference>
<protein>
    <recommendedName>
        <fullName evidence="4">Outer membrane protein beta-barrel domain-containing protein</fullName>
    </recommendedName>
</protein>
<gene>
    <name evidence="2" type="ORF">SAMN05660226_02226</name>
</gene>
<dbReference type="AlphaFoldDB" id="A0A1T5CHB7"/>
<dbReference type="EMBL" id="FUYS01000004">
    <property type="protein sequence ID" value="SKB58743.1"/>
    <property type="molecule type" value="Genomic_DNA"/>
</dbReference>
<evidence type="ECO:0000256" key="1">
    <source>
        <dbReference type="SAM" id="SignalP"/>
    </source>
</evidence>
<feature type="chain" id="PRO_5012549696" description="Outer membrane protein beta-barrel domain-containing protein" evidence="1">
    <location>
        <begin position="25"/>
        <end position="164"/>
    </location>
</feature>
<organism evidence="2 3">
    <name type="scientific">Parapedobacter luteus</name>
    <dbReference type="NCBI Taxonomy" id="623280"/>
    <lineage>
        <taxon>Bacteria</taxon>
        <taxon>Pseudomonadati</taxon>
        <taxon>Bacteroidota</taxon>
        <taxon>Sphingobacteriia</taxon>
        <taxon>Sphingobacteriales</taxon>
        <taxon>Sphingobacteriaceae</taxon>
        <taxon>Parapedobacter</taxon>
    </lineage>
</organism>
<sequence length="164" mass="18317">MERKRTTLFLVIITLMIAGQQSLAQEDITYQRAIGGRFGVANGITYKHFLTDSYAIDGIVNFQGNRSFTIFKLLGLFEVHQPLTVADITGLQWYYGFGGGLGSYRYKDTDESGMAWSFDGVIGLDYKLSTAPINLSLDWKPTMELTPETGVRFDGIGLSVRFSF</sequence>
<evidence type="ECO:0000313" key="2">
    <source>
        <dbReference type="EMBL" id="SKB58743.1"/>
    </source>
</evidence>
<dbReference type="RefSeq" id="WP_233632450.1">
    <property type="nucleotide sequence ID" value="NZ_FUYS01000004.1"/>
</dbReference>
<proteinExistence type="predicted"/>
<keyword evidence="1" id="KW-0732">Signal</keyword>
<keyword evidence="3" id="KW-1185">Reference proteome</keyword>
<name>A0A1T5CHB7_9SPHI</name>
<accession>A0A1T5CHB7</accession>
<evidence type="ECO:0008006" key="4">
    <source>
        <dbReference type="Google" id="ProtNLM"/>
    </source>
</evidence>